<dbReference type="InterPro" id="IPR013766">
    <property type="entry name" value="Thioredoxin_domain"/>
</dbReference>
<dbReference type="PROSITE" id="PS51352">
    <property type="entry name" value="THIOREDOXIN_2"/>
    <property type="match status" value="1"/>
</dbReference>
<dbReference type="GO" id="GO:0015035">
    <property type="term" value="F:protein-disulfide reductase activity"/>
    <property type="evidence" value="ECO:0007669"/>
    <property type="project" value="InterPro"/>
</dbReference>
<proteinExistence type="inferred from homology"/>
<dbReference type="Gene3D" id="3.40.30.10">
    <property type="entry name" value="Glutaredoxin"/>
    <property type="match status" value="1"/>
</dbReference>
<evidence type="ECO:0000256" key="3">
    <source>
        <dbReference type="SAM" id="MobiDB-lite"/>
    </source>
</evidence>
<comment type="caution">
    <text evidence="6">The sequence shown here is derived from an EMBL/GenBank/DDBJ whole genome shotgun (WGS) entry which is preliminary data.</text>
</comment>
<dbReference type="InterPro" id="IPR036249">
    <property type="entry name" value="Thioredoxin-like_sf"/>
</dbReference>
<dbReference type="InterPro" id="IPR005746">
    <property type="entry name" value="Thioredoxin"/>
</dbReference>
<reference evidence="6" key="2">
    <citation type="submission" date="2023-06" db="EMBL/GenBank/DDBJ databases">
        <authorList>
            <consortium name="Lawrence Berkeley National Laboratory"/>
            <person name="Haridas S."/>
            <person name="Hensen N."/>
            <person name="Bonometti L."/>
            <person name="Westerberg I."/>
            <person name="Brannstrom I.O."/>
            <person name="Guillou S."/>
            <person name="Cros-Aarteil S."/>
            <person name="Calhoun S."/>
            <person name="Kuo A."/>
            <person name="Mondo S."/>
            <person name="Pangilinan J."/>
            <person name="Riley R."/>
            <person name="Labutti K."/>
            <person name="Andreopoulos B."/>
            <person name="Lipzen A."/>
            <person name="Chen C."/>
            <person name="Yanf M."/>
            <person name="Daum C."/>
            <person name="Ng V."/>
            <person name="Clum A."/>
            <person name="Steindorff A."/>
            <person name="Ohm R."/>
            <person name="Martin F."/>
            <person name="Silar P."/>
            <person name="Natvig D."/>
            <person name="Lalanne C."/>
            <person name="Gautier V."/>
            <person name="Ament-Velasquez S.L."/>
            <person name="Kruys A."/>
            <person name="Hutchinson M.I."/>
            <person name="Powell A.J."/>
            <person name="Barry K."/>
            <person name="Miller A.N."/>
            <person name="Grigoriev I.V."/>
            <person name="Debuchy R."/>
            <person name="Gladieux P."/>
            <person name="Thoren M.H."/>
            <person name="Johannesson H."/>
        </authorList>
    </citation>
    <scope>NUCLEOTIDE SEQUENCE</scope>
    <source>
        <strain evidence="6">CBS 168.71</strain>
    </source>
</reference>
<dbReference type="PANTHER" id="PTHR46115">
    <property type="entry name" value="THIOREDOXIN-LIKE PROTEIN 1"/>
    <property type="match status" value="1"/>
</dbReference>
<dbReference type="SUPFAM" id="SSF49785">
    <property type="entry name" value="Galactose-binding domain-like"/>
    <property type="match status" value="1"/>
</dbReference>
<gene>
    <name evidence="6" type="ORF">B0H64DRAFT_437936</name>
</gene>
<dbReference type="PROSITE" id="PS51532">
    <property type="entry name" value="PITH"/>
    <property type="match status" value="1"/>
</dbReference>
<feature type="domain" description="Thioredoxin" evidence="4">
    <location>
        <begin position="1"/>
        <end position="109"/>
    </location>
</feature>
<accession>A0AAE0LXZ1</accession>
<evidence type="ECO:0000256" key="2">
    <source>
        <dbReference type="ARBA" id="ARBA00023157"/>
    </source>
</evidence>
<evidence type="ECO:0000313" key="7">
    <source>
        <dbReference type="Proteomes" id="UP001278766"/>
    </source>
</evidence>
<name>A0AAE0LXZ1_9PEZI</name>
<dbReference type="AlphaFoldDB" id="A0AAE0LXZ1"/>
<feature type="compositionally biased region" description="Gly residues" evidence="3">
    <location>
        <begin position="120"/>
        <end position="130"/>
    </location>
</feature>
<reference evidence="6" key="1">
    <citation type="journal article" date="2023" name="Mol. Phylogenet. Evol.">
        <title>Genome-scale phylogeny and comparative genomics of the fungal order Sordariales.</title>
        <authorList>
            <person name="Hensen N."/>
            <person name="Bonometti L."/>
            <person name="Westerberg I."/>
            <person name="Brannstrom I.O."/>
            <person name="Guillou S."/>
            <person name="Cros-Aarteil S."/>
            <person name="Calhoun S."/>
            <person name="Haridas S."/>
            <person name="Kuo A."/>
            <person name="Mondo S."/>
            <person name="Pangilinan J."/>
            <person name="Riley R."/>
            <person name="LaButti K."/>
            <person name="Andreopoulos B."/>
            <person name="Lipzen A."/>
            <person name="Chen C."/>
            <person name="Yan M."/>
            <person name="Daum C."/>
            <person name="Ng V."/>
            <person name="Clum A."/>
            <person name="Steindorff A."/>
            <person name="Ohm R.A."/>
            <person name="Martin F."/>
            <person name="Silar P."/>
            <person name="Natvig D.O."/>
            <person name="Lalanne C."/>
            <person name="Gautier V."/>
            <person name="Ament-Velasquez S.L."/>
            <person name="Kruys A."/>
            <person name="Hutchinson M.I."/>
            <person name="Powell A.J."/>
            <person name="Barry K."/>
            <person name="Miller A.N."/>
            <person name="Grigoriev I.V."/>
            <person name="Debuchy R."/>
            <person name="Gladieux P."/>
            <person name="Hiltunen Thoren M."/>
            <person name="Johannesson H."/>
        </authorList>
    </citation>
    <scope>NUCLEOTIDE SEQUENCE</scope>
    <source>
        <strain evidence="6">CBS 168.71</strain>
    </source>
</reference>
<keyword evidence="7" id="KW-1185">Reference proteome</keyword>
<dbReference type="Pfam" id="PF00085">
    <property type="entry name" value="Thioredoxin"/>
    <property type="match status" value="1"/>
</dbReference>
<dbReference type="PRINTS" id="PR00421">
    <property type="entry name" value="THIOREDOXIN"/>
</dbReference>
<dbReference type="CDD" id="cd02947">
    <property type="entry name" value="TRX_family"/>
    <property type="match status" value="1"/>
</dbReference>
<dbReference type="RefSeq" id="XP_062664313.1">
    <property type="nucleotide sequence ID" value="XM_062806300.1"/>
</dbReference>
<sequence>MSKTVNISSPSQLTEVLQGSKLVVADFYADWCGPCKQVAPVFEQLSAALSRPKLVTFVKIDTDKQKDVAQAYRVTSLPTFIIFRNGKVADKVQGADPMKLQSVVKKLSEEVHNMSSGDGEASGSGSGSGNNGANWRGAGLPRGYTDITSQIELRHCELLNVDPDVGSVRVLFDTAKPGALSGGKSATKDWVESDTDEQLLLFMPFQSMLKLHTLQITSLPPSDDDDDEEDAPMRPRTIKLFTNKPHNMGFDEAEDMSATQEFELSEEDWNAEGTANIPLRFVKFQNVTSLVLFVQNGDGDGEKTRLDRLRLVGETGEKREMGKLEKIGDEPGE</sequence>
<keyword evidence="2" id="KW-1015">Disulfide bond</keyword>
<comment type="similarity">
    <text evidence="1">Belongs to the thioredoxin family.</text>
</comment>
<dbReference type="GeneID" id="87843248"/>
<organism evidence="6 7">
    <name type="scientific">Chaetomium fimeti</name>
    <dbReference type="NCBI Taxonomy" id="1854472"/>
    <lineage>
        <taxon>Eukaryota</taxon>
        <taxon>Fungi</taxon>
        <taxon>Dikarya</taxon>
        <taxon>Ascomycota</taxon>
        <taxon>Pezizomycotina</taxon>
        <taxon>Sordariomycetes</taxon>
        <taxon>Sordariomycetidae</taxon>
        <taxon>Sordariales</taxon>
        <taxon>Chaetomiaceae</taxon>
        <taxon>Chaetomium</taxon>
    </lineage>
</organism>
<feature type="region of interest" description="Disordered" evidence="3">
    <location>
        <begin position="113"/>
        <end position="134"/>
    </location>
</feature>
<dbReference type="Proteomes" id="UP001278766">
    <property type="component" value="Unassembled WGS sequence"/>
</dbReference>
<dbReference type="NCBIfam" id="TIGR01068">
    <property type="entry name" value="thioredoxin"/>
    <property type="match status" value="1"/>
</dbReference>
<evidence type="ECO:0000256" key="1">
    <source>
        <dbReference type="ARBA" id="ARBA00008987"/>
    </source>
</evidence>
<dbReference type="InterPro" id="IPR010400">
    <property type="entry name" value="PITH_dom"/>
</dbReference>
<dbReference type="InterPro" id="IPR017937">
    <property type="entry name" value="Thioredoxin_CS"/>
</dbReference>
<evidence type="ECO:0000259" key="5">
    <source>
        <dbReference type="PROSITE" id="PS51532"/>
    </source>
</evidence>
<dbReference type="InterPro" id="IPR037047">
    <property type="entry name" value="PITH_dom_sf"/>
</dbReference>
<protein>
    <submittedName>
        <fullName evidence="6">PITH domain-containing protein</fullName>
    </submittedName>
</protein>
<feature type="domain" description="PITH" evidence="5">
    <location>
        <begin position="136"/>
        <end position="331"/>
    </location>
</feature>
<evidence type="ECO:0000313" key="6">
    <source>
        <dbReference type="EMBL" id="KAK3300799.1"/>
    </source>
</evidence>
<dbReference type="PROSITE" id="PS00194">
    <property type="entry name" value="THIOREDOXIN_1"/>
    <property type="match status" value="1"/>
</dbReference>
<evidence type="ECO:0000259" key="4">
    <source>
        <dbReference type="PROSITE" id="PS51352"/>
    </source>
</evidence>
<dbReference type="SUPFAM" id="SSF52833">
    <property type="entry name" value="Thioredoxin-like"/>
    <property type="match status" value="1"/>
</dbReference>
<dbReference type="EMBL" id="JAUEPN010000001">
    <property type="protein sequence ID" value="KAK3300799.1"/>
    <property type="molecule type" value="Genomic_DNA"/>
</dbReference>
<dbReference type="Pfam" id="PF06201">
    <property type="entry name" value="PITH"/>
    <property type="match status" value="1"/>
</dbReference>
<dbReference type="Gene3D" id="2.60.120.470">
    <property type="entry name" value="PITH domain"/>
    <property type="match status" value="1"/>
</dbReference>
<dbReference type="GO" id="GO:0005737">
    <property type="term" value="C:cytoplasm"/>
    <property type="evidence" value="ECO:0007669"/>
    <property type="project" value="UniProtKB-ARBA"/>
</dbReference>
<dbReference type="InterPro" id="IPR008979">
    <property type="entry name" value="Galactose-bd-like_sf"/>
</dbReference>